<evidence type="ECO:0000313" key="1">
    <source>
        <dbReference type="EMBL" id="KOO51798.1"/>
    </source>
</evidence>
<dbReference type="STRING" id="263475.AMD00_04990"/>
<dbReference type="OrthoDB" id="2456586at2"/>
<dbReference type="Proteomes" id="UP000036867">
    <property type="component" value="Unassembled WGS sequence"/>
</dbReference>
<accession>A0A0M0LM55</accession>
<dbReference type="GeneID" id="301135459"/>
<protein>
    <submittedName>
        <fullName evidence="1">Uncharacterized protein</fullName>
    </submittedName>
</protein>
<reference evidence="2" key="1">
    <citation type="submission" date="2015-08" db="EMBL/GenBank/DDBJ databases">
        <title>Fjat-10028 dsm 16317.</title>
        <authorList>
            <person name="Liu B."/>
            <person name="Wang J."/>
            <person name="Zhu Y."/>
            <person name="Liu G."/>
            <person name="Chen Q."/>
            <person name="Chen Z."/>
            <person name="Lan J."/>
            <person name="Che J."/>
            <person name="Ge C."/>
            <person name="Shi H."/>
            <person name="Pan Z."/>
            <person name="Liu X."/>
        </authorList>
    </citation>
    <scope>NUCLEOTIDE SEQUENCE [LARGE SCALE GENOMIC DNA]</scope>
    <source>
        <strain evidence="2">DSM 16317</strain>
    </source>
</reference>
<name>A0A0M0LM55_9BACL</name>
<dbReference type="AlphaFoldDB" id="A0A0M0LM55"/>
<dbReference type="RefSeq" id="WP_053415962.1">
    <property type="nucleotide sequence ID" value="NZ_LILB01000001.1"/>
</dbReference>
<keyword evidence="2" id="KW-1185">Reference proteome</keyword>
<dbReference type="InterPro" id="IPR013783">
    <property type="entry name" value="Ig-like_fold"/>
</dbReference>
<sequence>MRKNDLNVVKPLASFETNLLTSMIAISDNAMEDANTPRDKSNLILKFTAIFETAFRRKVNKDAKVSDELNTGTYYKVWAKVIGWYSSKKSEKCYEDGKLLTGINKISGKYYKKGKIASGWYGLGANKRWYQEGLALTGIRKTTGELFVDGVLNTDLYVFEDKLYDGMELNTGLSLFEGNLYDGEKLNKGIIQFIGNWYNGSKMATGTINTPAGQIITVENGVQTLTGNGTKTPLNKKLINPVIEVKGSSRDVNGYRKGVINTITWTDSISDSTLTYSVKRNTVNSLTNATIIAANISAGIQTYVDNVFPRSAIPIYYYFIEATNGIQNVSSNSIEVKTVPDIKHASSQNYRTDSTNSLLYNAVTDSYELV</sequence>
<proteinExistence type="predicted"/>
<dbReference type="Gene3D" id="2.60.40.10">
    <property type="entry name" value="Immunoglobulins"/>
    <property type="match status" value="1"/>
</dbReference>
<comment type="caution">
    <text evidence="1">The sequence shown here is derived from an EMBL/GenBank/DDBJ whole genome shotgun (WGS) entry which is preliminary data.</text>
</comment>
<dbReference type="EMBL" id="LILB01000001">
    <property type="protein sequence ID" value="KOO51798.1"/>
    <property type="molecule type" value="Genomic_DNA"/>
</dbReference>
<gene>
    <name evidence="1" type="ORF">AMD00_04990</name>
</gene>
<evidence type="ECO:0000313" key="2">
    <source>
        <dbReference type="Proteomes" id="UP000036867"/>
    </source>
</evidence>
<organism evidence="1 2">
    <name type="scientific">Viridibacillus arvi</name>
    <dbReference type="NCBI Taxonomy" id="263475"/>
    <lineage>
        <taxon>Bacteria</taxon>
        <taxon>Bacillati</taxon>
        <taxon>Bacillota</taxon>
        <taxon>Bacilli</taxon>
        <taxon>Bacillales</taxon>
        <taxon>Caryophanaceae</taxon>
        <taxon>Viridibacillus</taxon>
    </lineage>
</organism>